<dbReference type="Pfam" id="PF19300">
    <property type="entry name" value="BPD_transp_1_N"/>
    <property type="match status" value="1"/>
</dbReference>
<dbReference type="NCBIfam" id="NF007677">
    <property type="entry name" value="PRK10352.1"/>
    <property type="match status" value="1"/>
</dbReference>
<keyword evidence="4" id="KW-0533">Nickel</keyword>
<keyword evidence="7" id="KW-0406">Ion transport</keyword>
<evidence type="ECO:0000313" key="13">
    <source>
        <dbReference type="EMBL" id="EPR34374.1"/>
    </source>
</evidence>
<evidence type="ECO:0000256" key="6">
    <source>
        <dbReference type="ARBA" id="ARBA00022989"/>
    </source>
</evidence>
<dbReference type="AlphaFoldDB" id="S7UKK9"/>
<keyword evidence="6 11" id="KW-1133">Transmembrane helix</keyword>
<dbReference type="SUPFAM" id="SSF161098">
    <property type="entry name" value="MetI-like"/>
    <property type="match status" value="1"/>
</dbReference>
<keyword evidence="14" id="KW-1185">Reference proteome</keyword>
<dbReference type="InterPro" id="IPR000515">
    <property type="entry name" value="MetI-like"/>
</dbReference>
<comment type="similarity">
    <text evidence="10">Belongs to the binding-protein-dependent transport system permease family. OppBC subfamily.</text>
</comment>
<proteinExistence type="inferred from homology"/>
<dbReference type="STRING" id="1121439.dsat_0022"/>
<evidence type="ECO:0000256" key="7">
    <source>
        <dbReference type="ARBA" id="ARBA00023065"/>
    </source>
</evidence>
<dbReference type="PROSITE" id="PS50928">
    <property type="entry name" value="ABC_TM1"/>
    <property type="match status" value="1"/>
</dbReference>
<dbReference type="Gene3D" id="1.10.3720.10">
    <property type="entry name" value="MetI-like"/>
    <property type="match status" value="1"/>
</dbReference>
<evidence type="ECO:0000313" key="14">
    <source>
        <dbReference type="Proteomes" id="UP000014975"/>
    </source>
</evidence>
<feature type="transmembrane region" description="Helical" evidence="11">
    <location>
        <begin position="280"/>
        <end position="302"/>
    </location>
</feature>
<evidence type="ECO:0000256" key="3">
    <source>
        <dbReference type="ARBA" id="ARBA00022475"/>
    </source>
</evidence>
<comment type="subcellular location">
    <subcellularLocation>
        <location evidence="1 11">Cell membrane</location>
        <topology evidence="1 11">Multi-pass membrane protein</topology>
    </subcellularLocation>
</comment>
<evidence type="ECO:0000256" key="2">
    <source>
        <dbReference type="ARBA" id="ARBA00022448"/>
    </source>
</evidence>
<dbReference type="InterPro" id="IPR050045">
    <property type="entry name" value="Opp2B"/>
</dbReference>
<dbReference type="InterPro" id="IPR045621">
    <property type="entry name" value="BPD_transp_1_N"/>
</dbReference>
<dbReference type="CDD" id="cd06261">
    <property type="entry name" value="TM_PBP2"/>
    <property type="match status" value="1"/>
</dbReference>
<feature type="transmembrane region" description="Helical" evidence="11">
    <location>
        <begin position="104"/>
        <end position="125"/>
    </location>
</feature>
<dbReference type="GO" id="GO:0005886">
    <property type="term" value="C:plasma membrane"/>
    <property type="evidence" value="ECO:0007669"/>
    <property type="project" value="UniProtKB-SubCell"/>
</dbReference>
<dbReference type="RefSeq" id="WP_020885428.1">
    <property type="nucleotide sequence ID" value="NZ_ATHI01000011.1"/>
</dbReference>
<feature type="domain" description="ABC transmembrane type-1" evidence="12">
    <location>
        <begin position="98"/>
        <end position="299"/>
    </location>
</feature>
<reference evidence="13 14" key="1">
    <citation type="journal article" date="2013" name="Genome Announc.">
        <title>Draft genome sequences for three mercury-methylating, sulfate-reducing bacteria.</title>
        <authorList>
            <person name="Brown S.D."/>
            <person name="Hurt R.A.Jr."/>
            <person name="Gilmour C.C."/>
            <person name="Elias D.A."/>
        </authorList>
    </citation>
    <scope>NUCLEOTIDE SEQUENCE [LARGE SCALE GENOMIC DNA]</scope>
    <source>
        <strain evidence="13 14">DSM 16529</strain>
    </source>
</reference>
<evidence type="ECO:0000259" key="12">
    <source>
        <dbReference type="PROSITE" id="PS50928"/>
    </source>
</evidence>
<keyword evidence="8" id="KW-0921">Nickel transport</keyword>
<keyword evidence="3" id="KW-1003">Cell membrane</keyword>
<feature type="transmembrane region" description="Helical" evidence="11">
    <location>
        <begin position="238"/>
        <end position="260"/>
    </location>
</feature>
<dbReference type="NCBIfam" id="NF045470">
    <property type="entry name" value="Opp2B"/>
    <property type="match status" value="1"/>
</dbReference>
<dbReference type="PATRIC" id="fig|1121439.3.peg.1235"/>
<gene>
    <name evidence="13" type="ORF">dsat_0022</name>
</gene>
<evidence type="ECO:0000256" key="4">
    <source>
        <dbReference type="ARBA" id="ARBA00022596"/>
    </source>
</evidence>
<evidence type="ECO:0000256" key="5">
    <source>
        <dbReference type="ARBA" id="ARBA00022692"/>
    </source>
</evidence>
<evidence type="ECO:0000256" key="9">
    <source>
        <dbReference type="ARBA" id="ARBA00023136"/>
    </source>
</evidence>
<keyword evidence="9 11" id="KW-0472">Membrane</keyword>
<dbReference type="Proteomes" id="UP000014975">
    <property type="component" value="Unassembled WGS sequence"/>
</dbReference>
<dbReference type="PANTHER" id="PTHR43163:SF6">
    <property type="entry name" value="DIPEPTIDE TRANSPORT SYSTEM PERMEASE PROTEIN DPPB-RELATED"/>
    <property type="match status" value="1"/>
</dbReference>
<dbReference type="GO" id="GO:0071916">
    <property type="term" value="F:dipeptide transmembrane transporter activity"/>
    <property type="evidence" value="ECO:0007669"/>
    <property type="project" value="TreeGrafter"/>
</dbReference>
<feature type="transmembrane region" description="Helical" evidence="11">
    <location>
        <begin position="12"/>
        <end position="30"/>
    </location>
</feature>
<dbReference type="PANTHER" id="PTHR43163">
    <property type="entry name" value="DIPEPTIDE TRANSPORT SYSTEM PERMEASE PROTEIN DPPB-RELATED"/>
    <property type="match status" value="1"/>
</dbReference>
<organism evidence="13 14">
    <name type="scientific">Alkalidesulfovibrio alkalitolerans DSM 16529</name>
    <dbReference type="NCBI Taxonomy" id="1121439"/>
    <lineage>
        <taxon>Bacteria</taxon>
        <taxon>Pseudomonadati</taxon>
        <taxon>Thermodesulfobacteriota</taxon>
        <taxon>Desulfovibrionia</taxon>
        <taxon>Desulfovibrionales</taxon>
        <taxon>Desulfovibrionaceae</taxon>
        <taxon>Alkalidesulfovibrio</taxon>
    </lineage>
</organism>
<feature type="transmembrane region" description="Helical" evidence="11">
    <location>
        <begin position="137"/>
        <end position="160"/>
    </location>
</feature>
<dbReference type="Pfam" id="PF00528">
    <property type="entry name" value="BPD_transp_1"/>
    <property type="match status" value="1"/>
</dbReference>
<evidence type="ECO:0000256" key="10">
    <source>
        <dbReference type="ARBA" id="ARBA00024202"/>
    </source>
</evidence>
<sequence length="313" mass="35005">MFRYILRRIGMLIPILFLVSVVVFLMLRLAKGDPAMAYLRLSNIPPTTEALEEARYLLGLDLPVWEQYLRWIGKALQGDFGVSWVTGNPVLGEILYYLPATLKLTAAALFLTLALSIPLGVLAALRKDGPIDHVTRAFAFVGVSMPSFWFAYLLIFVFAVTFKLLPPMGMGGVSHIIMPAMALALMSTAINIRFLRANMLENMHARSVLYARARGLSERRVIWGHVFRNSLVPVVTSIGMHLGELIGGAVVVEMVFAWPGVGRYAVMAIYNRDFPILQCFLLVMTSIFVLCNLLVDILYAWIDPRIRLQGDRS</sequence>
<keyword evidence="5 11" id="KW-0812">Transmembrane</keyword>
<name>S7UKK9_9BACT</name>
<evidence type="ECO:0000256" key="11">
    <source>
        <dbReference type="RuleBase" id="RU363032"/>
    </source>
</evidence>
<evidence type="ECO:0000256" key="8">
    <source>
        <dbReference type="ARBA" id="ARBA00023112"/>
    </source>
</evidence>
<feature type="transmembrane region" description="Helical" evidence="11">
    <location>
        <begin position="172"/>
        <end position="194"/>
    </location>
</feature>
<accession>S7UKK9</accession>
<evidence type="ECO:0000256" key="1">
    <source>
        <dbReference type="ARBA" id="ARBA00004651"/>
    </source>
</evidence>
<dbReference type="EMBL" id="ATHI01000011">
    <property type="protein sequence ID" value="EPR34374.1"/>
    <property type="molecule type" value="Genomic_DNA"/>
</dbReference>
<dbReference type="GO" id="GO:0015099">
    <property type="term" value="F:nickel cation transmembrane transporter activity"/>
    <property type="evidence" value="ECO:0007669"/>
    <property type="project" value="InterPro"/>
</dbReference>
<comment type="caution">
    <text evidence="13">The sequence shown here is derived from an EMBL/GenBank/DDBJ whole genome shotgun (WGS) entry which is preliminary data.</text>
</comment>
<dbReference type="eggNOG" id="COG0601">
    <property type="taxonomic scope" value="Bacteria"/>
</dbReference>
<dbReference type="InterPro" id="IPR035906">
    <property type="entry name" value="MetI-like_sf"/>
</dbReference>
<keyword evidence="2 11" id="KW-0813">Transport</keyword>
<dbReference type="OrthoDB" id="9778910at2"/>
<protein>
    <submittedName>
        <fullName evidence="13">ABC-type transporter, integral membrane subunit</fullName>
    </submittedName>
</protein>